<evidence type="ECO:0000313" key="2">
    <source>
        <dbReference type="Proteomes" id="UP000828390"/>
    </source>
</evidence>
<name>A0A9D4H9T9_DREPO</name>
<protein>
    <submittedName>
        <fullName evidence="1">Uncharacterized protein</fullName>
    </submittedName>
</protein>
<evidence type="ECO:0000313" key="1">
    <source>
        <dbReference type="EMBL" id="KAH3712934.1"/>
    </source>
</evidence>
<gene>
    <name evidence="1" type="ORF">DPMN_072696</name>
</gene>
<dbReference type="AlphaFoldDB" id="A0A9D4H9T9"/>
<comment type="caution">
    <text evidence="1">The sequence shown here is derived from an EMBL/GenBank/DDBJ whole genome shotgun (WGS) entry which is preliminary data.</text>
</comment>
<proteinExistence type="predicted"/>
<reference evidence="1" key="2">
    <citation type="submission" date="2020-11" db="EMBL/GenBank/DDBJ databases">
        <authorList>
            <person name="McCartney M.A."/>
            <person name="Auch B."/>
            <person name="Kono T."/>
            <person name="Mallez S."/>
            <person name="Becker A."/>
            <person name="Gohl D.M."/>
            <person name="Silverstein K.A.T."/>
            <person name="Koren S."/>
            <person name="Bechman K.B."/>
            <person name="Herman A."/>
            <person name="Abrahante J.E."/>
            <person name="Garbe J."/>
        </authorList>
    </citation>
    <scope>NUCLEOTIDE SEQUENCE</scope>
    <source>
        <strain evidence="1">Duluth1</strain>
        <tissue evidence="1">Whole animal</tissue>
    </source>
</reference>
<sequence length="68" mass="8251">MLYDREHPRRDRRTRDKDLVRRFLDGLQDEEVKFEVEYHKEPTTIDEAVYNVVTLMQTRAGFEGERGH</sequence>
<accession>A0A9D4H9T9</accession>
<dbReference type="Proteomes" id="UP000828390">
    <property type="component" value="Unassembled WGS sequence"/>
</dbReference>
<keyword evidence="2" id="KW-1185">Reference proteome</keyword>
<organism evidence="1 2">
    <name type="scientific">Dreissena polymorpha</name>
    <name type="common">Zebra mussel</name>
    <name type="synonym">Mytilus polymorpha</name>
    <dbReference type="NCBI Taxonomy" id="45954"/>
    <lineage>
        <taxon>Eukaryota</taxon>
        <taxon>Metazoa</taxon>
        <taxon>Spiralia</taxon>
        <taxon>Lophotrochozoa</taxon>
        <taxon>Mollusca</taxon>
        <taxon>Bivalvia</taxon>
        <taxon>Autobranchia</taxon>
        <taxon>Heteroconchia</taxon>
        <taxon>Euheterodonta</taxon>
        <taxon>Imparidentia</taxon>
        <taxon>Neoheterodontei</taxon>
        <taxon>Myida</taxon>
        <taxon>Dreissenoidea</taxon>
        <taxon>Dreissenidae</taxon>
        <taxon>Dreissena</taxon>
    </lineage>
</organism>
<dbReference type="EMBL" id="JAIWYP010000014">
    <property type="protein sequence ID" value="KAH3712934.1"/>
    <property type="molecule type" value="Genomic_DNA"/>
</dbReference>
<reference evidence="1" key="1">
    <citation type="journal article" date="2019" name="bioRxiv">
        <title>The Genome of the Zebra Mussel, Dreissena polymorpha: A Resource for Invasive Species Research.</title>
        <authorList>
            <person name="McCartney M.A."/>
            <person name="Auch B."/>
            <person name="Kono T."/>
            <person name="Mallez S."/>
            <person name="Zhang Y."/>
            <person name="Obille A."/>
            <person name="Becker A."/>
            <person name="Abrahante J.E."/>
            <person name="Garbe J."/>
            <person name="Badalamenti J.P."/>
            <person name="Herman A."/>
            <person name="Mangelson H."/>
            <person name="Liachko I."/>
            <person name="Sullivan S."/>
            <person name="Sone E.D."/>
            <person name="Koren S."/>
            <person name="Silverstein K.A.T."/>
            <person name="Beckman K.B."/>
            <person name="Gohl D.M."/>
        </authorList>
    </citation>
    <scope>NUCLEOTIDE SEQUENCE</scope>
    <source>
        <strain evidence="1">Duluth1</strain>
        <tissue evidence="1">Whole animal</tissue>
    </source>
</reference>